<evidence type="ECO:0000313" key="5">
    <source>
        <dbReference type="Proteomes" id="UP000094578"/>
    </source>
</evidence>
<dbReference type="EMBL" id="MDER01000039">
    <property type="protein sequence ID" value="ODP28269.1"/>
    <property type="molecule type" value="Genomic_DNA"/>
</dbReference>
<evidence type="ECO:0000313" key="4">
    <source>
        <dbReference type="EMBL" id="ODP28269.1"/>
    </source>
</evidence>
<dbReference type="SUPFAM" id="SSF53850">
    <property type="entry name" value="Periplasmic binding protein-like II"/>
    <property type="match status" value="1"/>
</dbReference>
<proteinExistence type="inferred from homology"/>
<keyword evidence="2" id="KW-0813">Transport</keyword>
<dbReference type="STRING" id="1886670.PTI45_02259"/>
<dbReference type="Proteomes" id="UP000094578">
    <property type="component" value="Unassembled WGS sequence"/>
</dbReference>
<dbReference type="PATRIC" id="fig|1886670.3.peg.2299"/>
<gene>
    <name evidence="4" type="ORF">PTI45_02259</name>
</gene>
<comment type="similarity">
    <text evidence="1">Belongs to the bacterial solute-binding protein 1 family.</text>
</comment>
<dbReference type="AlphaFoldDB" id="A0A1E3L387"/>
<reference evidence="4 5" key="1">
    <citation type="submission" date="2016-08" db="EMBL/GenBank/DDBJ databases">
        <title>Genome sequencing of Paenibacillus sp. TI45-13ar, isolated from Korean traditional nuruk.</title>
        <authorList>
            <person name="Kim S.-J."/>
        </authorList>
    </citation>
    <scope>NUCLEOTIDE SEQUENCE [LARGE SCALE GENOMIC DNA]</scope>
    <source>
        <strain evidence="4 5">TI45-13ar</strain>
    </source>
</reference>
<dbReference type="GO" id="GO:1901982">
    <property type="term" value="F:maltose binding"/>
    <property type="evidence" value="ECO:0007669"/>
    <property type="project" value="TreeGrafter"/>
</dbReference>
<evidence type="ECO:0000256" key="2">
    <source>
        <dbReference type="ARBA" id="ARBA00022448"/>
    </source>
</evidence>
<dbReference type="RefSeq" id="WP_069327683.1">
    <property type="nucleotide sequence ID" value="NZ_MDER01000039.1"/>
</dbReference>
<dbReference type="Pfam" id="PF01547">
    <property type="entry name" value="SBP_bac_1"/>
    <property type="match status" value="1"/>
</dbReference>
<evidence type="ECO:0000256" key="1">
    <source>
        <dbReference type="ARBA" id="ARBA00008520"/>
    </source>
</evidence>
<evidence type="ECO:0000256" key="3">
    <source>
        <dbReference type="ARBA" id="ARBA00022729"/>
    </source>
</evidence>
<dbReference type="GO" id="GO:0055052">
    <property type="term" value="C:ATP-binding cassette (ABC) transporter complex, substrate-binding subunit-containing"/>
    <property type="evidence" value="ECO:0007669"/>
    <property type="project" value="TreeGrafter"/>
</dbReference>
<dbReference type="InterPro" id="IPR006059">
    <property type="entry name" value="SBP"/>
</dbReference>
<dbReference type="PROSITE" id="PS51257">
    <property type="entry name" value="PROKAR_LIPOPROTEIN"/>
    <property type="match status" value="1"/>
</dbReference>
<keyword evidence="3" id="KW-0732">Signal</keyword>
<dbReference type="Gene3D" id="3.40.190.10">
    <property type="entry name" value="Periplasmic binding protein-like II"/>
    <property type="match status" value="2"/>
</dbReference>
<accession>A0A1E3L387</accession>
<comment type="caution">
    <text evidence="4">The sequence shown here is derived from an EMBL/GenBank/DDBJ whole genome shotgun (WGS) entry which is preliminary data.</text>
</comment>
<protein>
    <submittedName>
        <fullName evidence="4">sn-glycerol-3-phosphate-binding periplasmic protein UgpB</fullName>
    </submittedName>
</protein>
<keyword evidence="5" id="KW-1185">Reference proteome</keyword>
<dbReference type="GO" id="GO:0042956">
    <property type="term" value="P:maltodextrin transmembrane transport"/>
    <property type="evidence" value="ECO:0007669"/>
    <property type="project" value="TreeGrafter"/>
</dbReference>
<dbReference type="CDD" id="cd14748">
    <property type="entry name" value="PBP2_UgpB"/>
    <property type="match status" value="1"/>
</dbReference>
<organism evidence="4 5">
    <name type="scientific">Paenibacillus nuruki</name>
    <dbReference type="NCBI Taxonomy" id="1886670"/>
    <lineage>
        <taxon>Bacteria</taxon>
        <taxon>Bacillati</taxon>
        <taxon>Bacillota</taxon>
        <taxon>Bacilli</taxon>
        <taxon>Bacillales</taxon>
        <taxon>Paenibacillaceae</taxon>
        <taxon>Paenibacillus</taxon>
    </lineage>
</organism>
<dbReference type="PANTHER" id="PTHR30061">
    <property type="entry name" value="MALTOSE-BINDING PERIPLASMIC PROTEIN"/>
    <property type="match status" value="1"/>
</dbReference>
<dbReference type="PANTHER" id="PTHR30061:SF50">
    <property type="entry name" value="MALTOSE_MALTODEXTRIN-BINDING PERIPLASMIC PROTEIN"/>
    <property type="match status" value="1"/>
</dbReference>
<sequence length="434" mass="49082">MHRKYTRNILWIVPMVILLLMTACTPRSDSSEQRADGKVEIDFWTFWGSETRRPIIEKIISDFNASQDRIIVKHTYLPFGDIWTKNLAAVAAGNPADVIINDYANVNLRASKNQNTNLTPYLQKDNIEANFYPELWKNVLYNNEAYALPFNTDTRMLYYNKTAFKEAGLDPNHPPQTWAELEEYAQKLDKKSGDTYQQVGFYPLWGDFGIDSWLINGDNGQGYFDDNNQTTINTPGKVDTLKWLLSWQDRLGRQTVDAMKAEFGNGQSDAFISGKVAMYIQTGTYNTQLEEFGKDLDFGVAPIPERESGSGHWSSGGGFVVEIPRGAKHPAEAWEFMKYLTGVEAQKYWAIKNFDNVANMEAAQDPEANQNPVYKASVENLESTKLFPIPLSAPDYKNLINPHMDAVLLGKETPEQALAAAQQDIQNLMAQNTK</sequence>
<dbReference type="GO" id="GO:0015768">
    <property type="term" value="P:maltose transport"/>
    <property type="evidence" value="ECO:0007669"/>
    <property type="project" value="TreeGrafter"/>
</dbReference>
<name>A0A1E3L387_9BACL</name>